<gene>
    <name evidence="5" type="ordered locus">Acid_7524</name>
</gene>
<keyword evidence="2" id="KW-0732">Signal</keyword>
<protein>
    <submittedName>
        <fullName evidence="5">Peptidase M16 domain protein</fullName>
    </submittedName>
</protein>
<dbReference type="InParanoid" id="Q01PI8"/>
<dbReference type="AlphaFoldDB" id="Q01PI8"/>
<name>Q01PI8_SOLUE</name>
<accession>Q01PI8</accession>
<proteinExistence type="inferred from homology"/>
<dbReference type="PANTHER" id="PTHR11851">
    <property type="entry name" value="METALLOPROTEASE"/>
    <property type="match status" value="1"/>
</dbReference>
<feature type="chain" id="PRO_5004162323" evidence="2">
    <location>
        <begin position="19"/>
        <end position="502"/>
    </location>
</feature>
<dbReference type="GO" id="GO:0046872">
    <property type="term" value="F:metal ion binding"/>
    <property type="evidence" value="ECO:0007669"/>
    <property type="project" value="InterPro"/>
</dbReference>
<dbReference type="KEGG" id="sus:Acid_7524"/>
<dbReference type="SUPFAM" id="SSF63411">
    <property type="entry name" value="LuxS/MPP-like metallohydrolase"/>
    <property type="match status" value="2"/>
</dbReference>
<feature type="domain" description="Peptidase M16 N-terminal" evidence="3">
    <location>
        <begin position="42"/>
        <end position="93"/>
    </location>
</feature>
<evidence type="ECO:0000313" key="5">
    <source>
        <dbReference type="EMBL" id="ABJ88432.1"/>
    </source>
</evidence>
<dbReference type="HOGENOM" id="CLU_009902_1_2_0"/>
<evidence type="ECO:0000259" key="4">
    <source>
        <dbReference type="Pfam" id="PF05193"/>
    </source>
</evidence>
<evidence type="ECO:0000256" key="2">
    <source>
        <dbReference type="SAM" id="SignalP"/>
    </source>
</evidence>
<evidence type="ECO:0000259" key="3">
    <source>
        <dbReference type="Pfam" id="PF00675"/>
    </source>
</evidence>
<dbReference type="InterPro" id="IPR011765">
    <property type="entry name" value="Pept_M16_N"/>
</dbReference>
<feature type="domain" description="Peptidase M16 C-terminal" evidence="4">
    <location>
        <begin position="248"/>
        <end position="424"/>
    </location>
</feature>
<feature type="signal peptide" evidence="2">
    <location>
        <begin position="1"/>
        <end position="18"/>
    </location>
</feature>
<dbReference type="InterPro" id="IPR050361">
    <property type="entry name" value="MPP/UQCRC_Complex"/>
</dbReference>
<dbReference type="STRING" id="234267.Acid_7524"/>
<reference evidence="5" key="1">
    <citation type="submission" date="2006-10" db="EMBL/GenBank/DDBJ databases">
        <title>Complete sequence of Solibacter usitatus Ellin6076.</title>
        <authorList>
            <consortium name="US DOE Joint Genome Institute"/>
            <person name="Copeland A."/>
            <person name="Lucas S."/>
            <person name="Lapidus A."/>
            <person name="Barry K."/>
            <person name="Detter J.C."/>
            <person name="Glavina del Rio T."/>
            <person name="Hammon N."/>
            <person name="Israni S."/>
            <person name="Dalin E."/>
            <person name="Tice H."/>
            <person name="Pitluck S."/>
            <person name="Thompson L.S."/>
            <person name="Brettin T."/>
            <person name="Bruce D."/>
            <person name="Han C."/>
            <person name="Tapia R."/>
            <person name="Gilna P."/>
            <person name="Schmutz J."/>
            <person name="Larimer F."/>
            <person name="Land M."/>
            <person name="Hauser L."/>
            <person name="Kyrpides N."/>
            <person name="Mikhailova N."/>
            <person name="Janssen P.H."/>
            <person name="Kuske C.R."/>
            <person name="Richardson P."/>
        </authorList>
    </citation>
    <scope>NUCLEOTIDE SEQUENCE</scope>
    <source>
        <strain evidence="5">Ellin6076</strain>
    </source>
</reference>
<dbReference type="Pfam" id="PF00675">
    <property type="entry name" value="Peptidase_M16"/>
    <property type="match status" value="1"/>
</dbReference>
<dbReference type="eggNOG" id="COG0612">
    <property type="taxonomic scope" value="Bacteria"/>
</dbReference>
<dbReference type="Pfam" id="PF05193">
    <property type="entry name" value="Peptidase_M16_C"/>
    <property type="match status" value="1"/>
</dbReference>
<organism evidence="5">
    <name type="scientific">Solibacter usitatus (strain Ellin6076)</name>
    <dbReference type="NCBI Taxonomy" id="234267"/>
    <lineage>
        <taxon>Bacteria</taxon>
        <taxon>Pseudomonadati</taxon>
        <taxon>Acidobacteriota</taxon>
        <taxon>Terriglobia</taxon>
        <taxon>Bryobacterales</taxon>
        <taxon>Solibacteraceae</taxon>
        <taxon>Candidatus Solibacter</taxon>
    </lineage>
</organism>
<sequence precursor="true">MFRRLLLLTGLLTSGAFAAESFQEIQSHITSFTLKNGMTFVVVERHQAPVASFVTYADVGSVQEVAGITGIAHIFEHIAFKGSPAIGGRNYEEERLALDRVDQAFFALRDEQHKGTKADPKKVKELETAFQAAQEGAGKFVVKNEYGDAIERTGGRDMNAGTGSDSTRYFFSLPSNSAELWFFLESEHFLRPVMREFYKEKDVVMEERRMRTESQPTGKLVEEALHAAYKAHPYGEPVVGHMSDLLEITRPDAEAFFKKYYGPGSLTAVIAGDVDPKKMREFAETYFGRIPASPKPAPLRTVEPPQEAEHRVTLRVKSERLVLVAYHKPDMFHPDNAVYRAISGVLSEGRSSRLYGSLVRDQKIAVQAFGFPDLPGKKYPGLFTFVAVTAPGHENSEAEKALDAEIERLKKEPVTTEELDGVKRRARAGLIAGLGDNLQLANSLADWQALTGDWRNLFRDLERLDAVTPANIQRVAKEIFTANNRTIATIEPLAADSEAPKK</sequence>
<evidence type="ECO:0000256" key="1">
    <source>
        <dbReference type="ARBA" id="ARBA00007261"/>
    </source>
</evidence>
<dbReference type="InterPro" id="IPR011249">
    <property type="entry name" value="Metalloenz_LuxS/M16"/>
</dbReference>
<dbReference type="InterPro" id="IPR007863">
    <property type="entry name" value="Peptidase_M16_C"/>
</dbReference>
<dbReference type="Gene3D" id="3.30.830.10">
    <property type="entry name" value="Metalloenzyme, LuxS/M16 peptidase-like"/>
    <property type="match status" value="3"/>
</dbReference>
<dbReference type="EMBL" id="CP000473">
    <property type="protein sequence ID" value="ABJ88432.1"/>
    <property type="molecule type" value="Genomic_DNA"/>
</dbReference>
<comment type="similarity">
    <text evidence="1">Belongs to the peptidase M16 family.</text>
</comment>
<dbReference type="OrthoDB" id="9762027at2"/>
<dbReference type="PANTHER" id="PTHR11851:SF49">
    <property type="entry name" value="MITOCHONDRIAL-PROCESSING PEPTIDASE SUBUNIT ALPHA"/>
    <property type="match status" value="1"/>
</dbReference>